<dbReference type="SMART" id="SM00732">
    <property type="entry name" value="YqgFc"/>
    <property type="match status" value="1"/>
</dbReference>
<dbReference type="KEGG" id="lby:Lbys_2781"/>
<dbReference type="AlphaFoldDB" id="E4RRB0"/>
<dbReference type="InterPro" id="IPR006641">
    <property type="entry name" value="YqgF/RNaseH-like_dom"/>
</dbReference>
<evidence type="ECO:0000313" key="7">
    <source>
        <dbReference type="EMBL" id="ADQ18443.1"/>
    </source>
</evidence>
<dbReference type="InterPro" id="IPR037027">
    <property type="entry name" value="YqgF/RNaseH-like_dom_sf"/>
</dbReference>
<dbReference type="InterPro" id="IPR005227">
    <property type="entry name" value="YqgF"/>
</dbReference>
<comment type="subcellular location">
    <subcellularLocation>
        <location evidence="5">Cytoplasm</location>
    </subcellularLocation>
</comment>
<dbReference type="EC" id="3.1.-.-" evidence="5"/>
<name>E4RRB0_LEAB4</name>
<reference key="1">
    <citation type="submission" date="2010-11" db="EMBL/GenBank/DDBJ databases">
        <title>The complete genome of Leadbetterella byssophila DSM 17132.</title>
        <authorList>
            <consortium name="US DOE Joint Genome Institute (JGI-PGF)"/>
            <person name="Lucas S."/>
            <person name="Copeland A."/>
            <person name="Lapidus A."/>
            <person name="Glavina del Rio T."/>
            <person name="Dalin E."/>
            <person name="Tice H."/>
            <person name="Bruce D."/>
            <person name="Goodwin L."/>
            <person name="Pitluck S."/>
            <person name="Kyrpides N."/>
            <person name="Mavromatis K."/>
            <person name="Ivanova N."/>
            <person name="Teshima H."/>
            <person name="Brettin T."/>
            <person name="Detter J.C."/>
            <person name="Han C."/>
            <person name="Tapia R."/>
            <person name="Land M."/>
            <person name="Hauser L."/>
            <person name="Markowitz V."/>
            <person name="Cheng J.-F."/>
            <person name="Hugenholtz P."/>
            <person name="Woyke T."/>
            <person name="Wu D."/>
            <person name="Tindall B."/>
            <person name="Pomrenke H.G."/>
            <person name="Brambilla E."/>
            <person name="Klenk H.-P."/>
            <person name="Eisen J.A."/>
        </authorList>
    </citation>
    <scope>NUCLEOTIDE SEQUENCE [LARGE SCALE GENOMIC DNA]</scope>
    <source>
        <strain>DSM 17132</strain>
    </source>
</reference>
<dbReference type="Pfam" id="PF03652">
    <property type="entry name" value="RuvX"/>
    <property type="match status" value="1"/>
</dbReference>
<feature type="domain" description="YqgF/RNase H-like" evidence="6">
    <location>
        <begin position="2"/>
        <end position="100"/>
    </location>
</feature>
<accession>E4RRB0</accession>
<dbReference type="EMBL" id="CP002305">
    <property type="protein sequence ID" value="ADQ18443.1"/>
    <property type="molecule type" value="Genomic_DNA"/>
</dbReference>
<organism evidence="7 8">
    <name type="scientific">Leadbetterella byssophila (strain DSM 17132 / JCM 16389 / KACC 11308 / NBRC 106382 / 4M15)</name>
    <dbReference type="NCBI Taxonomy" id="649349"/>
    <lineage>
        <taxon>Bacteria</taxon>
        <taxon>Pseudomonadati</taxon>
        <taxon>Bacteroidota</taxon>
        <taxon>Cytophagia</taxon>
        <taxon>Cytophagales</taxon>
        <taxon>Leadbetterellaceae</taxon>
        <taxon>Leadbetterella</taxon>
    </lineage>
</organism>
<gene>
    <name evidence="7" type="ordered locus">Lbys_2781</name>
</gene>
<dbReference type="eggNOG" id="COG0816">
    <property type="taxonomic scope" value="Bacteria"/>
</dbReference>
<dbReference type="HAMAP" id="MF_00651">
    <property type="entry name" value="Nuclease_YqgF"/>
    <property type="match status" value="1"/>
</dbReference>
<evidence type="ECO:0000259" key="6">
    <source>
        <dbReference type="SMART" id="SM00732"/>
    </source>
</evidence>
<dbReference type="PANTHER" id="PTHR33317:SF4">
    <property type="entry name" value="POLYNUCLEOTIDYL TRANSFERASE, RIBONUCLEASE H-LIKE SUPERFAMILY PROTEIN"/>
    <property type="match status" value="1"/>
</dbReference>
<protein>
    <recommendedName>
        <fullName evidence="5">Putative pre-16S rRNA nuclease</fullName>
        <ecNumber evidence="5">3.1.-.-</ecNumber>
    </recommendedName>
</protein>
<keyword evidence="4 5" id="KW-0378">Hydrolase</keyword>
<dbReference type="Proteomes" id="UP000007435">
    <property type="component" value="Chromosome"/>
</dbReference>
<dbReference type="GO" id="GO:0016788">
    <property type="term" value="F:hydrolase activity, acting on ester bonds"/>
    <property type="evidence" value="ECO:0007669"/>
    <property type="project" value="UniProtKB-UniRule"/>
</dbReference>
<proteinExistence type="inferred from homology"/>
<reference evidence="7 8" key="2">
    <citation type="journal article" date="2011" name="Stand. Genomic Sci.">
        <title>Complete genome sequence of Leadbetterella byssophila type strain (4M15).</title>
        <authorList>
            <person name="Abt B."/>
            <person name="Teshima H."/>
            <person name="Lucas S."/>
            <person name="Lapidus A."/>
            <person name="Del Rio T.G."/>
            <person name="Nolan M."/>
            <person name="Tice H."/>
            <person name="Cheng J.F."/>
            <person name="Pitluck S."/>
            <person name="Liolios K."/>
            <person name="Pagani I."/>
            <person name="Ivanova N."/>
            <person name="Mavromatis K."/>
            <person name="Pati A."/>
            <person name="Tapia R."/>
            <person name="Han C."/>
            <person name="Goodwin L."/>
            <person name="Chen A."/>
            <person name="Palaniappan K."/>
            <person name="Land M."/>
            <person name="Hauser L."/>
            <person name="Chang Y.J."/>
            <person name="Jeffries C.D."/>
            <person name="Rohde M."/>
            <person name="Goker M."/>
            <person name="Tindall B.J."/>
            <person name="Detter J.C."/>
            <person name="Woyke T."/>
            <person name="Bristow J."/>
            <person name="Eisen J.A."/>
            <person name="Markowitz V."/>
            <person name="Hugenholtz P."/>
            <person name="Klenk H.P."/>
            <person name="Kyrpides N.C."/>
        </authorList>
    </citation>
    <scope>NUCLEOTIDE SEQUENCE [LARGE SCALE GENOMIC DNA]</scope>
    <source>
        <strain evidence="8">DSM 17132 / JCM 16389 / KACC 11308 / NBRC 106382 / 4M15</strain>
    </source>
</reference>
<evidence type="ECO:0000256" key="2">
    <source>
        <dbReference type="ARBA" id="ARBA00022517"/>
    </source>
</evidence>
<dbReference type="SUPFAM" id="SSF53098">
    <property type="entry name" value="Ribonuclease H-like"/>
    <property type="match status" value="1"/>
</dbReference>
<dbReference type="InterPro" id="IPR012337">
    <property type="entry name" value="RNaseH-like_sf"/>
</dbReference>
<evidence type="ECO:0000256" key="4">
    <source>
        <dbReference type="ARBA" id="ARBA00022801"/>
    </source>
</evidence>
<comment type="similarity">
    <text evidence="5">Belongs to the YqgF HJR family.</text>
</comment>
<comment type="function">
    <text evidence="5">Could be a nuclease involved in processing of the 5'-end of pre-16S rRNA.</text>
</comment>
<dbReference type="GO" id="GO:0005829">
    <property type="term" value="C:cytosol"/>
    <property type="evidence" value="ECO:0007669"/>
    <property type="project" value="TreeGrafter"/>
</dbReference>
<evidence type="ECO:0000256" key="1">
    <source>
        <dbReference type="ARBA" id="ARBA00022490"/>
    </source>
</evidence>
<keyword evidence="3 5" id="KW-0540">Nuclease</keyword>
<evidence type="ECO:0000256" key="5">
    <source>
        <dbReference type="HAMAP-Rule" id="MF_00651"/>
    </source>
</evidence>
<evidence type="ECO:0000256" key="3">
    <source>
        <dbReference type="ARBA" id="ARBA00022722"/>
    </source>
</evidence>
<dbReference type="Gene3D" id="3.30.420.140">
    <property type="entry name" value="YqgF/RNase H-like domain"/>
    <property type="match status" value="1"/>
</dbReference>
<dbReference type="CDD" id="cd16964">
    <property type="entry name" value="YqgF"/>
    <property type="match status" value="1"/>
</dbReference>
<dbReference type="OrthoDB" id="9796140at2"/>
<sequence>MGRILAIDYGKVRTGLAVTDPLQIIATALETVKTDQLINYLERYIQNEEVDALVLGLPLSLRSEDTPTTTMVRSFGEVLKDKFPDLPLHFIDERFTSKMASDTLISSGVKKKDRKVKGNTDLISAVIILQSYLQSKGLPR</sequence>
<dbReference type="HOGENOM" id="CLU_098240_2_1_10"/>
<keyword evidence="2 5" id="KW-0690">Ribosome biogenesis</keyword>
<evidence type="ECO:0000313" key="8">
    <source>
        <dbReference type="Proteomes" id="UP000007435"/>
    </source>
</evidence>
<dbReference type="RefSeq" id="WP_013409475.1">
    <property type="nucleotide sequence ID" value="NC_014655.1"/>
</dbReference>
<dbReference type="GO" id="GO:0000967">
    <property type="term" value="P:rRNA 5'-end processing"/>
    <property type="evidence" value="ECO:0007669"/>
    <property type="project" value="UniProtKB-UniRule"/>
</dbReference>
<dbReference type="PANTHER" id="PTHR33317">
    <property type="entry name" value="POLYNUCLEOTIDYL TRANSFERASE, RIBONUCLEASE H-LIKE SUPERFAMILY PROTEIN"/>
    <property type="match status" value="1"/>
</dbReference>
<keyword evidence="8" id="KW-1185">Reference proteome</keyword>
<keyword evidence="1 5" id="KW-0963">Cytoplasm</keyword>
<dbReference type="GO" id="GO:0004518">
    <property type="term" value="F:nuclease activity"/>
    <property type="evidence" value="ECO:0007669"/>
    <property type="project" value="UniProtKB-KW"/>
</dbReference>
<dbReference type="NCBIfam" id="TIGR00250">
    <property type="entry name" value="RNAse_H_YqgF"/>
    <property type="match status" value="1"/>
</dbReference>
<dbReference type="STRING" id="649349.Lbys_2781"/>